<feature type="domain" description="Acylamino-acid-releasing enzyme-like N-terminal" evidence="1">
    <location>
        <begin position="46"/>
        <end position="110"/>
    </location>
</feature>
<evidence type="ECO:0000313" key="3">
    <source>
        <dbReference type="Proteomes" id="UP000325030"/>
    </source>
</evidence>
<dbReference type="SUPFAM" id="SSF50993">
    <property type="entry name" value="Peptidase/esterase 'gauge' domain"/>
    <property type="match status" value="1"/>
</dbReference>
<proteinExistence type="predicted"/>
<evidence type="ECO:0000259" key="1">
    <source>
        <dbReference type="Pfam" id="PF22173"/>
    </source>
</evidence>
<accession>A0A510E0Z8</accession>
<organism evidence="2 3">
    <name type="scientific">Sulfuracidifex tepidarius</name>
    <dbReference type="NCBI Taxonomy" id="1294262"/>
    <lineage>
        <taxon>Archaea</taxon>
        <taxon>Thermoproteota</taxon>
        <taxon>Thermoprotei</taxon>
        <taxon>Sulfolobales</taxon>
        <taxon>Sulfolobaceae</taxon>
        <taxon>Sulfuracidifex</taxon>
    </lineage>
</organism>
<dbReference type="EMBL" id="AP018930">
    <property type="protein sequence ID" value="BBG26117.1"/>
    <property type="molecule type" value="Genomic_DNA"/>
</dbReference>
<name>A0A510E0Z8_9CREN</name>
<dbReference type="AlphaFoldDB" id="A0A510E0Z8"/>
<sequence>MTRKVVLYISIYTIKYMEYSELVKNLEELIGLPIYVVVGRLKDNPILLTTTEGRNTVSTLIEGKLNPLTGEPIASVAPPKQHLDFIAFTRDAEKGKEIHSVYITNLRGEE</sequence>
<gene>
    <name evidence="2" type="ORF">IC007_0622</name>
</gene>
<dbReference type="Gene3D" id="2.130.10.150">
    <property type="entry name" value="Peptidase/esterase 'gauge' domain"/>
    <property type="match status" value="1"/>
</dbReference>
<reference evidence="3" key="1">
    <citation type="submission" date="2018-09" db="EMBL/GenBank/DDBJ databases">
        <title>Complete Genome Sequencing of Sulfolobus sp. JCM 16834.</title>
        <authorList>
            <person name="Kato S."/>
            <person name="Itoh T."/>
            <person name="Ohkuma M."/>
        </authorList>
    </citation>
    <scope>NUCLEOTIDE SEQUENCE [LARGE SCALE GENOMIC DNA]</scope>
    <source>
        <strain evidence="3">IC-007</strain>
    </source>
</reference>
<dbReference type="InterPro" id="IPR054035">
    <property type="entry name" value="APH-like_N"/>
</dbReference>
<dbReference type="Proteomes" id="UP000325030">
    <property type="component" value="Chromosome"/>
</dbReference>
<protein>
    <submittedName>
        <fullName evidence="2">Acylamino-acid-releasing enzyme</fullName>
    </submittedName>
</protein>
<evidence type="ECO:0000313" key="2">
    <source>
        <dbReference type="EMBL" id="BBG26117.1"/>
    </source>
</evidence>
<dbReference type="Pfam" id="PF22173">
    <property type="entry name" value="APH-like_N"/>
    <property type="match status" value="1"/>
</dbReference>